<keyword evidence="2" id="KW-0503">Monooxygenase</keyword>
<dbReference type="PANTHER" id="PTHR33336">
    <property type="entry name" value="QUINOL MONOOXYGENASE YGIN-RELATED"/>
    <property type="match status" value="1"/>
</dbReference>
<dbReference type="EMBL" id="JALAXI010000013">
    <property type="protein sequence ID" value="MCY9281453.1"/>
    <property type="molecule type" value="Genomic_DNA"/>
</dbReference>
<proteinExistence type="predicted"/>
<dbReference type="InterPro" id="IPR011008">
    <property type="entry name" value="Dimeric_a/b-barrel"/>
</dbReference>
<evidence type="ECO:0000259" key="1">
    <source>
        <dbReference type="PROSITE" id="PS51725"/>
    </source>
</evidence>
<dbReference type="PROSITE" id="PS51725">
    <property type="entry name" value="ABM"/>
    <property type="match status" value="1"/>
</dbReference>
<dbReference type="Gene3D" id="3.30.70.100">
    <property type="match status" value="1"/>
</dbReference>
<protein>
    <submittedName>
        <fullName evidence="2">Antibiotic biosynthesis monooxygenase</fullName>
    </submittedName>
</protein>
<reference evidence="2" key="1">
    <citation type="submission" date="2022-02" db="EMBL/GenBank/DDBJ databases">
        <title>Crop Bioprotection Bacillus Genome Sequencing.</title>
        <authorList>
            <person name="Dunlap C."/>
        </authorList>
    </citation>
    <scope>NUCLEOTIDE SEQUENCE</scope>
    <source>
        <strain evidence="2">T20C14</strain>
    </source>
</reference>
<accession>A0AA90IRN6</accession>
<keyword evidence="2" id="KW-0560">Oxidoreductase</keyword>
<dbReference type="InterPro" id="IPR007138">
    <property type="entry name" value="ABM_dom"/>
</dbReference>
<dbReference type="SUPFAM" id="SSF54909">
    <property type="entry name" value="Dimeric alpha+beta barrel"/>
    <property type="match status" value="1"/>
</dbReference>
<name>A0AA90IRN6_9BACI</name>
<organism evidence="2 3">
    <name type="scientific">Bacillus haynesii</name>
    <dbReference type="NCBI Taxonomy" id="1925021"/>
    <lineage>
        <taxon>Bacteria</taxon>
        <taxon>Bacillati</taxon>
        <taxon>Bacillota</taxon>
        <taxon>Bacilli</taxon>
        <taxon>Bacillales</taxon>
        <taxon>Bacillaceae</taxon>
        <taxon>Bacillus</taxon>
    </lineage>
</organism>
<evidence type="ECO:0000313" key="3">
    <source>
        <dbReference type="Proteomes" id="UP001066455"/>
    </source>
</evidence>
<dbReference type="Pfam" id="PF03992">
    <property type="entry name" value="ABM"/>
    <property type="match status" value="1"/>
</dbReference>
<dbReference type="PANTHER" id="PTHR33336:SF3">
    <property type="entry name" value="ABM DOMAIN-CONTAINING PROTEIN"/>
    <property type="match status" value="1"/>
</dbReference>
<sequence length="101" mass="11656">MIVLQAYMKVKPEKRDAFLDSVQPLLKHSRAEDGNAQYQLFEDTEHANTFVMLEQWKDRDALDAHNQTDHFQAFVQAAGDLLSEPLNVVKTHTTDERKDDV</sequence>
<dbReference type="Proteomes" id="UP001066455">
    <property type="component" value="Unassembled WGS sequence"/>
</dbReference>
<dbReference type="AlphaFoldDB" id="A0AA90IRN6"/>
<dbReference type="GO" id="GO:0004497">
    <property type="term" value="F:monooxygenase activity"/>
    <property type="evidence" value="ECO:0007669"/>
    <property type="project" value="UniProtKB-KW"/>
</dbReference>
<comment type="caution">
    <text evidence="2">The sequence shown here is derived from an EMBL/GenBank/DDBJ whole genome shotgun (WGS) entry which is preliminary data.</text>
</comment>
<dbReference type="InterPro" id="IPR050744">
    <property type="entry name" value="AI-2_Isomerase_LsrG"/>
</dbReference>
<feature type="domain" description="ABM" evidence="1">
    <location>
        <begin position="2"/>
        <end position="90"/>
    </location>
</feature>
<gene>
    <name evidence="2" type="ORF">MOE73_15415</name>
</gene>
<evidence type="ECO:0000313" key="2">
    <source>
        <dbReference type="EMBL" id="MCY9281453.1"/>
    </source>
</evidence>
<dbReference type="RefSeq" id="WP_268297773.1">
    <property type="nucleotide sequence ID" value="NZ_JALAJL010000031.1"/>
</dbReference>